<feature type="domain" description="BioF2-like acetyltransferase" evidence="1">
    <location>
        <begin position="183"/>
        <end position="327"/>
    </location>
</feature>
<dbReference type="RefSeq" id="WP_130584870.1">
    <property type="nucleotide sequence ID" value="NZ_CP029159.1"/>
</dbReference>
<evidence type="ECO:0000259" key="1">
    <source>
        <dbReference type="Pfam" id="PF13480"/>
    </source>
</evidence>
<dbReference type="InterPro" id="IPR016181">
    <property type="entry name" value="Acyl_CoA_acyltransferase"/>
</dbReference>
<reference evidence="2 3" key="1">
    <citation type="journal article" date="2012" name="J. Bacteriol.">
        <title>Draft genome of Streptomyces tsukubaensis NRRL 18488, the producer of the clinically important immunosuppressant tacrolimus (FK506).</title>
        <authorList>
            <person name="Barreiro C."/>
            <person name="Prieto C."/>
            <person name="Sola-Landa A."/>
            <person name="Solera E."/>
            <person name="Martinez-Castro M."/>
            <person name="Perez-Redondo R."/>
            <person name="Garcia-Estrada C."/>
            <person name="Aparicio J.F."/>
            <person name="Fernandez-Martinez L.T."/>
            <person name="Santos-Aberturas J."/>
            <person name="Salehi-Najafabadi Z."/>
            <person name="Rodriguez-Garcia A."/>
            <person name="Tauch A."/>
            <person name="Martin J.F."/>
        </authorList>
    </citation>
    <scope>NUCLEOTIDE SEQUENCE [LARGE SCALE GENOMIC DNA]</scope>
    <source>
        <strain evidence="3">DSM 42081 / NBRC 108919 / NRRL 18488 / 9993</strain>
    </source>
</reference>
<evidence type="ECO:0000313" key="3">
    <source>
        <dbReference type="Proteomes" id="UP000005940"/>
    </source>
</evidence>
<evidence type="ECO:0000313" key="2">
    <source>
        <dbReference type="EMBL" id="QKM67808.1"/>
    </source>
</evidence>
<name>A0A7G3UCT0_STRT9</name>
<gene>
    <name evidence="2" type="ORF">STSU_012135</name>
</gene>
<dbReference type="Proteomes" id="UP000005940">
    <property type="component" value="Chromosome"/>
</dbReference>
<sequence>MAAAERKPHGFTVTLCRDQRTFALLRPEWDDLQRRCSTATPFQSHAWLESWWLSYGTGGRLRIVLVRRGGRLVAAAPLMLVHRPMPLLVSLGGGISDYSDILVDDADGTDPAAANAAVDALERGLQRAARHAVIDLREVRPGAAAEKLYARWTGARARLTDSVCLELPASPIEELVKRLPTARAQRVRAKLRKIDALEIEDITVGEDGVPEAMGHLLRLHELQWRGRGVTVEHLRPRFAEHLVRATRRMVRDGDAALTEYRLDGEVVAASVALLSGRFTGGYLYGADPRLRERKVDVTTMLLRHDADLAAGTGRRVMSLLRGKEPYKNHWRPEAVTNQRLLLAPYTLEPLLKLHVSRAALRERAATAVGERFPAAREWRDRLKDWRSAVGIRSAGRLGARRPADR</sequence>
<organism evidence="2 3">
    <name type="scientific">Streptomyces tsukubensis (strain DSM 42081 / NBRC 108919 / NRRL 18488 / 9993)</name>
    <dbReference type="NCBI Taxonomy" id="1114943"/>
    <lineage>
        <taxon>Bacteria</taxon>
        <taxon>Bacillati</taxon>
        <taxon>Actinomycetota</taxon>
        <taxon>Actinomycetes</taxon>
        <taxon>Kitasatosporales</taxon>
        <taxon>Streptomycetaceae</taxon>
        <taxon>Streptomyces</taxon>
    </lineage>
</organism>
<dbReference type="GO" id="GO:0016740">
    <property type="term" value="F:transferase activity"/>
    <property type="evidence" value="ECO:0007669"/>
    <property type="project" value="UniProtKB-KW"/>
</dbReference>
<protein>
    <submittedName>
        <fullName evidence="2">Glycosyl transferase family 1</fullName>
    </submittedName>
</protein>
<keyword evidence="3" id="KW-1185">Reference proteome</keyword>
<proteinExistence type="predicted"/>
<accession>A0A7G3UCT0</accession>
<dbReference type="Pfam" id="PF13480">
    <property type="entry name" value="Acetyltransf_6"/>
    <property type="match status" value="1"/>
</dbReference>
<dbReference type="SUPFAM" id="SSF55729">
    <property type="entry name" value="Acyl-CoA N-acyltransferases (Nat)"/>
    <property type="match status" value="1"/>
</dbReference>
<dbReference type="EMBL" id="CP029159">
    <property type="protein sequence ID" value="QKM67808.1"/>
    <property type="molecule type" value="Genomic_DNA"/>
</dbReference>
<keyword evidence="2" id="KW-0808">Transferase</keyword>
<dbReference type="InterPro" id="IPR038740">
    <property type="entry name" value="BioF2-like_GNAT_dom"/>
</dbReference>
<dbReference type="AlphaFoldDB" id="A0A7G3UCT0"/>